<keyword evidence="3" id="KW-1185">Reference proteome</keyword>
<dbReference type="Proteomes" id="UP000332933">
    <property type="component" value="Unassembled WGS sequence"/>
</dbReference>
<organism evidence="2 3">
    <name type="scientific">Aphanomyces stellatus</name>
    <dbReference type="NCBI Taxonomy" id="120398"/>
    <lineage>
        <taxon>Eukaryota</taxon>
        <taxon>Sar</taxon>
        <taxon>Stramenopiles</taxon>
        <taxon>Oomycota</taxon>
        <taxon>Saprolegniomycetes</taxon>
        <taxon>Saprolegniales</taxon>
        <taxon>Verrucalvaceae</taxon>
        <taxon>Aphanomyces</taxon>
    </lineage>
</organism>
<reference evidence="2 3" key="1">
    <citation type="submission" date="2019-03" db="EMBL/GenBank/DDBJ databases">
        <authorList>
            <person name="Gaulin E."/>
            <person name="Dumas B."/>
        </authorList>
    </citation>
    <scope>NUCLEOTIDE SEQUENCE [LARGE SCALE GENOMIC DNA]</scope>
    <source>
        <strain evidence="2">CBS 568.67</strain>
    </source>
</reference>
<evidence type="ECO:0000313" key="2">
    <source>
        <dbReference type="EMBL" id="VFT87079.1"/>
    </source>
</evidence>
<reference evidence="1" key="2">
    <citation type="submission" date="2019-06" db="EMBL/GenBank/DDBJ databases">
        <title>Genomics analysis of Aphanomyces spp. identifies a new class of oomycete effector associated with host adaptation.</title>
        <authorList>
            <person name="Gaulin E."/>
        </authorList>
    </citation>
    <scope>NUCLEOTIDE SEQUENCE</scope>
    <source>
        <strain evidence="1">CBS 578.67</strain>
    </source>
</reference>
<proteinExistence type="predicted"/>
<accession>A0A485KPR9</accession>
<dbReference type="EMBL" id="VJMH01005190">
    <property type="protein sequence ID" value="KAF0699238.1"/>
    <property type="molecule type" value="Genomic_DNA"/>
</dbReference>
<protein>
    <submittedName>
        <fullName evidence="2">Aste57867_10203 protein</fullName>
    </submittedName>
</protein>
<evidence type="ECO:0000313" key="1">
    <source>
        <dbReference type="EMBL" id="KAF0699238.1"/>
    </source>
</evidence>
<sequence length="82" mass="8978">MHVKYYMVAEGKPLGVRASIADDTGADVVVLMDRPTMQESDGPVVGTWTIPSDGILRLNIDNRHALVRGRSIKFKLNVVDGN</sequence>
<dbReference type="AlphaFoldDB" id="A0A485KPR9"/>
<evidence type="ECO:0000313" key="3">
    <source>
        <dbReference type="Proteomes" id="UP000332933"/>
    </source>
</evidence>
<name>A0A485KPR9_9STRA</name>
<dbReference type="EMBL" id="CAADRA010005211">
    <property type="protein sequence ID" value="VFT87079.1"/>
    <property type="molecule type" value="Genomic_DNA"/>
</dbReference>
<gene>
    <name evidence="2" type="primary">Aste57867_10203</name>
    <name evidence="1" type="ORF">As57867_010164</name>
    <name evidence="2" type="ORF">ASTE57867_10203</name>
</gene>